<proteinExistence type="predicted"/>
<dbReference type="InterPro" id="IPR000257">
    <property type="entry name" value="Uroporphyrinogen_deCOase"/>
</dbReference>
<evidence type="ECO:0000259" key="1">
    <source>
        <dbReference type="Pfam" id="PF01208"/>
    </source>
</evidence>
<accession>A0A645CH64</accession>
<name>A0A645CH64_9ZZZZ</name>
<dbReference type="AlphaFoldDB" id="A0A645CH64"/>
<dbReference type="PANTHER" id="PTHR47099:SF1">
    <property type="entry name" value="METHYLCOBAMIDE:COM METHYLTRANSFERASE MTBA"/>
    <property type="match status" value="1"/>
</dbReference>
<protein>
    <recommendedName>
        <fullName evidence="1">Uroporphyrinogen decarboxylase (URO-D) domain-containing protein</fullName>
    </recommendedName>
</protein>
<evidence type="ECO:0000313" key="2">
    <source>
        <dbReference type="EMBL" id="MPM76212.1"/>
    </source>
</evidence>
<dbReference type="SUPFAM" id="SSF51726">
    <property type="entry name" value="UROD/MetE-like"/>
    <property type="match status" value="1"/>
</dbReference>
<organism evidence="2">
    <name type="scientific">bioreactor metagenome</name>
    <dbReference type="NCBI Taxonomy" id="1076179"/>
    <lineage>
        <taxon>unclassified sequences</taxon>
        <taxon>metagenomes</taxon>
        <taxon>ecological metagenomes</taxon>
    </lineage>
</organism>
<reference evidence="2" key="1">
    <citation type="submission" date="2019-08" db="EMBL/GenBank/DDBJ databases">
        <authorList>
            <person name="Kucharzyk K."/>
            <person name="Murdoch R.W."/>
            <person name="Higgins S."/>
            <person name="Loffler F."/>
        </authorList>
    </citation>
    <scope>NUCLEOTIDE SEQUENCE</scope>
</reference>
<dbReference type="GO" id="GO:0004853">
    <property type="term" value="F:uroporphyrinogen decarboxylase activity"/>
    <property type="evidence" value="ECO:0007669"/>
    <property type="project" value="InterPro"/>
</dbReference>
<dbReference type="InterPro" id="IPR038071">
    <property type="entry name" value="UROD/MetE-like_sf"/>
</dbReference>
<dbReference type="Gene3D" id="3.20.20.210">
    <property type="match status" value="1"/>
</dbReference>
<dbReference type="EMBL" id="VSSQ01027133">
    <property type="protein sequence ID" value="MPM76212.1"/>
    <property type="molecule type" value="Genomic_DNA"/>
</dbReference>
<dbReference type="Pfam" id="PF01208">
    <property type="entry name" value="URO-D"/>
    <property type="match status" value="1"/>
</dbReference>
<sequence length="90" mass="9796">MGDRLPIVGNVDPVEIMMLGSVEDVYAGVKKCIEEAYDSPKGYLLSTGCGIPINSPIENIDAFMGAARKYGKWPINSDNFKEEILAKSTL</sequence>
<dbReference type="InterPro" id="IPR052024">
    <property type="entry name" value="Methanogen_methyltrans"/>
</dbReference>
<dbReference type="GO" id="GO:0006779">
    <property type="term" value="P:porphyrin-containing compound biosynthetic process"/>
    <property type="evidence" value="ECO:0007669"/>
    <property type="project" value="InterPro"/>
</dbReference>
<feature type="domain" description="Uroporphyrinogen decarboxylase (URO-D)" evidence="1">
    <location>
        <begin position="2"/>
        <end position="70"/>
    </location>
</feature>
<comment type="caution">
    <text evidence="2">The sequence shown here is derived from an EMBL/GenBank/DDBJ whole genome shotgun (WGS) entry which is preliminary data.</text>
</comment>
<dbReference type="PANTHER" id="PTHR47099">
    <property type="entry name" value="METHYLCOBAMIDE:COM METHYLTRANSFERASE MTBA"/>
    <property type="match status" value="1"/>
</dbReference>
<gene>
    <name evidence="2" type="ORF">SDC9_123209</name>
</gene>